<proteinExistence type="predicted"/>
<accession>A0A948WQT1</accession>
<feature type="chain" id="PRO_5039213154" description="Lipoprotein" evidence="1">
    <location>
        <begin position="25"/>
        <end position="205"/>
    </location>
</feature>
<organism evidence="2 3">
    <name type="scientific">Candidatus Allofournierella pullistercoris</name>
    <dbReference type="NCBI Taxonomy" id="2838597"/>
    <lineage>
        <taxon>Bacteria</taxon>
        <taxon>Bacillati</taxon>
        <taxon>Bacillota</taxon>
        <taxon>Clostridia</taxon>
        <taxon>Eubacteriales</taxon>
        <taxon>Oscillospiraceae</taxon>
        <taxon>Allofournierella</taxon>
    </lineage>
</organism>
<evidence type="ECO:0000313" key="2">
    <source>
        <dbReference type="EMBL" id="MBU3806782.1"/>
    </source>
</evidence>
<reference evidence="2" key="1">
    <citation type="journal article" date="2021" name="PeerJ">
        <title>Extensive microbial diversity within the chicken gut microbiome revealed by metagenomics and culture.</title>
        <authorList>
            <person name="Gilroy R."/>
            <person name="Ravi A."/>
            <person name="Getino M."/>
            <person name="Pursley I."/>
            <person name="Horton D.L."/>
            <person name="Alikhan N.F."/>
            <person name="Baker D."/>
            <person name="Gharbi K."/>
            <person name="Hall N."/>
            <person name="Watson M."/>
            <person name="Adriaenssens E.M."/>
            <person name="Foster-Nyarko E."/>
            <person name="Jarju S."/>
            <person name="Secka A."/>
            <person name="Antonio M."/>
            <person name="Oren A."/>
            <person name="Chaudhuri R.R."/>
            <person name="La Ragione R."/>
            <person name="Hildebrand F."/>
            <person name="Pallen M.J."/>
        </authorList>
    </citation>
    <scope>NUCLEOTIDE SEQUENCE</scope>
    <source>
        <strain evidence="2">B5_2728</strain>
    </source>
</reference>
<gene>
    <name evidence="2" type="ORF">H9882_07855</name>
</gene>
<evidence type="ECO:0000256" key="1">
    <source>
        <dbReference type="SAM" id="SignalP"/>
    </source>
</evidence>
<dbReference type="PROSITE" id="PS51257">
    <property type="entry name" value="PROKAR_LIPOPROTEIN"/>
    <property type="match status" value="1"/>
</dbReference>
<keyword evidence="1" id="KW-0732">Signal</keyword>
<dbReference type="Proteomes" id="UP000713596">
    <property type="component" value="Unassembled WGS sequence"/>
</dbReference>
<name>A0A948WQT1_9FIRM</name>
<evidence type="ECO:0000313" key="3">
    <source>
        <dbReference type="Proteomes" id="UP000713596"/>
    </source>
</evidence>
<feature type="signal peptide" evidence="1">
    <location>
        <begin position="1"/>
        <end position="24"/>
    </location>
</feature>
<dbReference type="EMBL" id="JAHLFP010000070">
    <property type="protein sequence ID" value="MBU3806782.1"/>
    <property type="molecule type" value="Genomic_DNA"/>
</dbReference>
<reference evidence="2" key="2">
    <citation type="submission" date="2021-04" db="EMBL/GenBank/DDBJ databases">
        <authorList>
            <person name="Gilroy R."/>
        </authorList>
    </citation>
    <scope>NUCLEOTIDE SEQUENCE</scope>
    <source>
        <strain evidence="2">B5_2728</strain>
    </source>
</reference>
<comment type="caution">
    <text evidence="2">The sequence shown here is derived from an EMBL/GenBank/DDBJ whole genome shotgun (WGS) entry which is preliminary data.</text>
</comment>
<protein>
    <recommendedName>
        <fullName evidence="4">Lipoprotein</fullName>
    </recommendedName>
</protein>
<sequence>MKKKLFSKSAAALFMCGLCALSFAGCGASGTADVTRTYMVSEATYLDGIAWYSNEDVMLVTRGKDSYELYFKRDIFGTTDPGMKGEKTIVYFGTYTSTPSADGDVSHLDLTLSAPTRIYMEQHGKAFGRDALAGNLMFDTANWTDAMTTLAFPAGSEDGAKEFLSLYGREMTITVEDPSLSAEDTTLSYRIVSMPEESLEITGNA</sequence>
<dbReference type="AlphaFoldDB" id="A0A948WQT1"/>
<evidence type="ECO:0008006" key="4">
    <source>
        <dbReference type="Google" id="ProtNLM"/>
    </source>
</evidence>